<dbReference type="EMBL" id="GBXM01073977">
    <property type="protein sequence ID" value="JAH34600.1"/>
    <property type="molecule type" value="Transcribed_RNA"/>
</dbReference>
<reference evidence="1" key="2">
    <citation type="journal article" date="2015" name="Fish Shellfish Immunol.">
        <title>Early steps in the European eel (Anguilla anguilla)-Vibrio vulnificus interaction in the gills: Role of the RtxA13 toxin.</title>
        <authorList>
            <person name="Callol A."/>
            <person name="Pajuelo D."/>
            <person name="Ebbesson L."/>
            <person name="Teles M."/>
            <person name="MacKenzie S."/>
            <person name="Amaro C."/>
        </authorList>
    </citation>
    <scope>NUCLEOTIDE SEQUENCE</scope>
</reference>
<reference evidence="1" key="1">
    <citation type="submission" date="2014-11" db="EMBL/GenBank/DDBJ databases">
        <authorList>
            <person name="Amaro Gonzalez C."/>
        </authorList>
    </citation>
    <scope>NUCLEOTIDE SEQUENCE</scope>
</reference>
<proteinExistence type="predicted"/>
<name>A0A0E9S1Q4_ANGAN</name>
<protein>
    <submittedName>
        <fullName evidence="1">Uncharacterized protein</fullName>
    </submittedName>
</protein>
<dbReference type="AlphaFoldDB" id="A0A0E9S1Q4"/>
<organism evidence="1">
    <name type="scientific">Anguilla anguilla</name>
    <name type="common">European freshwater eel</name>
    <name type="synonym">Muraena anguilla</name>
    <dbReference type="NCBI Taxonomy" id="7936"/>
    <lineage>
        <taxon>Eukaryota</taxon>
        <taxon>Metazoa</taxon>
        <taxon>Chordata</taxon>
        <taxon>Craniata</taxon>
        <taxon>Vertebrata</taxon>
        <taxon>Euteleostomi</taxon>
        <taxon>Actinopterygii</taxon>
        <taxon>Neopterygii</taxon>
        <taxon>Teleostei</taxon>
        <taxon>Anguilliformes</taxon>
        <taxon>Anguillidae</taxon>
        <taxon>Anguilla</taxon>
    </lineage>
</organism>
<sequence>MSYCKMSTVNECYIVPDTEQL</sequence>
<accession>A0A0E9S1Q4</accession>
<evidence type="ECO:0000313" key="1">
    <source>
        <dbReference type="EMBL" id="JAH34600.1"/>
    </source>
</evidence>